<evidence type="ECO:0000256" key="6">
    <source>
        <dbReference type="ARBA" id="ARBA00022741"/>
    </source>
</evidence>
<keyword evidence="16 18" id="KW-0511">Multifunctional enzyme</keyword>
<reference key="2">
    <citation type="submission" date="2011-10" db="EMBL/GenBank/DDBJ databases">
        <title>The genome and transcriptome sequence of Clonorchis sinensis provide insights into the carcinogenic liver fluke.</title>
        <authorList>
            <person name="Wang X."/>
            <person name="Huang Y."/>
            <person name="Chen W."/>
            <person name="Liu H."/>
            <person name="Guo L."/>
            <person name="Chen Y."/>
            <person name="Luo F."/>
            <person name="Zhou W."/>
            <person name="Sun J."/>
            <person name="Mao Q."/>
            <person name="Liang P."/>
            <person name="Zhou C."/>
            <person name="Tian Y."/>
            <person name="Men J."/>
            <person name="Lv X."/>
            <person name="Huang L."/>
            <person name="Zhou J."/>
            <person name="Hu Y."/>
            <person name="Li R."/>
            <person name="Zhang F."/>
            <person name="Lei H."/>
            <person name="Li X."/>
            <person name="Hu X."/>
            <person name="Liang C."/>
            <person name="Xu J."/>
            <person name="Wu Z."/>
            <person name="Yu X."/>
        </authorList>
    </citation>
    <scope>NUCLEOTIDE SEQUENCE</scope>
    <source>
        <strain>Henan</strain>
    </source>
</reference>
<keyword evidence="11 18" id="KW-0408">Iron</keyword>
<keyword evidence="7 18" id="KW-0227">DNA damage</keyword>
<keyword evidence="10 18" id="KW-0067">ATP-binding</keyword>
<evidence type="ECO:0000313" key="25">
    <source>
        <dbReference type="Proteomes" id="UP000008909"/>
    </source>
</evidence>
<dbReference type="EC" id="3.6.4.12" evidence="18"/>
<evidence type="ECO:0000256" key="2">
    <source>
        <dbReference type="ARBA" id="ARBA00007913"/>
    </source>
</evidence>
<keyword evidence="5 18" id="KW-0479">Metal-binding</keyword>
<dbReference type="EC" id="3.1.-.-" evidence="18"/>
<dbReference type="InterPro" id="IPR014808">
    <property type="entry name" value="DNA_replication_fac_Dna2_N"/>
</dbReference>
<evidence type="ECO:0000313" key="24">
    <source>
        <dbReference type="EMBL" id="GAA56936.1"/>
    </source>
</evidence>
<evidence type="ECO:0000256" key="10">
    <source>
        <dbReference type="ARBA" id="ARBA00022840"/>
    </source>
</evidence>
<dbReference type="GO" id="GO:0003677">
    <property type="term" value="F:DNA binding"/>
    <property type="evidence" value="ECO:0007669"/>
    <property type="project" value="UniProtKB-UniRule"/>
</dbReference>
<dbReference type="GO" id="GO:0071932">
    <property type="term" value="P:replication fork reversal"/>
    <property type="evidence" value="ECO:0007669"/>
    <property type="project" value="TreeGrafter"/>
</dbReference>
<dbReference type="GO" id="GO:0046872">
    <property type="term" value="F:metal ion binding"/>
    <property type="evidence" value="ECO:0007669"/>
    <property type="project" value="UniProtKB-UniRule"/>
</dbReference>
<feature type="compositionally biased region" description="Polar residues" evidence="19">
    <location>
        <begin position="259"/>
        <end position="268"/>
    </location>
</feature>
<feature type="region of interest" description="Disordered" evidence="19">
    <location>
        <begin position="259"/>
        <end position="290"/>
    </location>
</feature>
<keyword evidence="8 18" id="KW-0378">Hydrolase</keyword>
<feature type="domain" description="DNA2/NAM7 helicase helicase" evidence="22">
    <location>
        <begin position="1122"/>
        <end position="1206"/>
    </location>
</feature>
<sequence>VTLSALVVDRPDSNRYDFSSHLVSGDGTRSNSSALGDSSSFIIPGTPEPGHCSPRAACSSSPSLSARPALIPIHVNPGTSTPVTSRKRVVHKRSSLTVRRQAELLEKHSVRLLPDIDIPNESEQMRADRQANAAAKLRRGNYDGLNYAPIDQVKRNLPVQAGEVRSTFSRRSHLLVSEAIAESNRNSPPIKRVPEHASDGIGKRLRLEENSMSLDSFPSPGRGVKRTIVKSETSNSVEVRLDTLETIALKEILDSMDSPNQIKTPVITSSSSSQSSTKPENSARGDSGQFQNEISSKASRQFTESREQQLGVNESLGQLDLSDWSPEYQPLVGSPQKDPECSLPIRPFYRGTVTKIDHTRSGTQVSLSLAEDWLTSTSPGGTGTCQSLSVDLLGSWCDTQLRTGDTIHIVPSSGSCSGQRTHLSIGDNNPASVISSSDHIPTVLIQHPDFLLSGTKLVSSFFCERRTVIEEFWSSFEDAAVEINCTDDRASPGRVMLIGSFVHELLQKLVVTPKPTKNPASQLISSILYRPDSILQMYGCGVEIDEMRSSLDPYVTKVLHWIELNCCNFSTGTCSCTSTYPILHKVVNVEENFWSTKFGIKGRIDLSVLGHLPHPETPHTRDKRLSLIPIELKTGRPSYSIEHKGQVLLYLLMLLDRYGPTYTSGLPELISTANAGWLVYLQDDNITPDNRKPHPGLVLPQADSFRGLLQTRNRLVTHLWRLICSLLNGNIADPASWMPPMPRPTKQLRSCQLCPVQMACSLLDASCAPVPNGTKCYGVLDEAELHSVPQLLSSKRAHLNPPHLNFFMRWCTLLLLEYAHSDRLDAVIGRIVSSKTSSVKTAPDIAVRRLKVCSTFPVSDHWQTVLIPERRTSQISEMCMGVGEFVIVSSDDNRHVGLMLGTIVPFTHEVLQQLGDRAQLLLSAAVSSTPQTDCIVLQTDRALPAWVDLFRLDRYVSSKAVQLNLSNMVGLMQRGSTGDYLRSLIIDGAKPSFTATLSKHVVTGIRGILRHLNTCQKTAVLRVLMANHYVLIKGYPGTGKTETLASLLRVLIRLGQKVLVVAHTHSAVDNLLVRLFKSGEQKILRLGSTDRVNPELLACTFEHMLHQQTKSSGSTTDPIAFIRQCLEDSAVVGCTALAASGGSGAQHPALCRTRFDLILVDEASQLLLPTSIGALLCLRSMDESTDRRSRFVLVGDPHQLPPLVQSNEARKAGLDRSLFTHLLAMNEPESVSPVSTKSGCVVALNLQYRMNSPILRLANELSYSNAMKAVDASIANGTLADRLTRSVEQLVRVPDTGKIPSWLTRAVSAQLEDAALFLDTSQWHSPEEYRGMDLKFSNPTEAKLVVFLLNLLIMRGLLPEDVGVIAPHRSQVGLLRRLLTETPISNPADPVLSDVEIIHVIFKQLSTGAVRNKLLPPEAPIITVNACLVVLAVQTAQVLLLLLRQSPTAATFLCLQPPIYGFVAFVIPNLMALGPDDLHCAILKSGKALMSSLTPLLETIRNNLRISVDCISSMVIQIFKKCTGASSEDRSDTILVAVSPRIISGVILRRMTPQTFKIFTAKSFERRHQDVVSSSDFSGRPVSSIVRSHAPVIYSETFSMCHTALSSSTSEYTSLRTFQLNSAPVSRDMI</sequence>
<feature type="transmembrane region" description="Helical" evidence="20">
    <location>
        <begin position="1421"/>
        <end position="1443"/>
    </location>
</feature>
<protein>
    <recommendedName>
        <fullName evidence="18">DNA replication ATP-dependent helicase/nuclease</fullName>
        <ecNumber evidence="18">3.1.-.-</ecNumber>
        <ecNumber evidence="18">3.6.4.12</ecNumber>
    </recommendedName>
</protein>
<keyword evidence="12 18" id="KW-0411">Iron-sulfur</keyword>
<dbReference type="PANTHER" id="PTHR10887:SF433">
    <property type="entry name" value="DNA REPLICATION ATP-DEPENDENT HELICASE_NUCLEASE DNA2"/>
    <property type="match status" value="1"/>
</dbReference>
<dbReference type="Proteomes" id="UP000008909">
    <property type="component" value="Unassembled WGS sequence"/>
</dbReference>
<evidence type="ECO:0000256" key="19">
    <source>
        <dbReference type="SAM" id="MobiDB-lite"/>
    </source>
</evidence>
<dbReference type="GO" id="GO:0017116">
    <property type="term" value="F:single-stranded DNA helicase activity"/>
    <property type="evidence" value="ECO:0007669"/>
    <property type="project" value="UniProtKB-UniRule"/>
</dbReference>
<feature type="domain" description="DNA replication factor Dna2 N-terminal" evidence="21">
    <location>
        <begin position="389"/>
        <end position="608"/>
    </location>
</feature>
<keyword evidence="18" id="KW-0540">Nuclease</keyword>
<dbReference type="Gene3D" id="3.40.50.300">
    <property type="entry name" value="P-loop containing nucleotide triphosphate hydrolases"/>
    <property type="match status" value="3"/>
</dbReference>
<evidence type="ECO:0000256" key="16">
    <source>
        <dbReference type="ARBA" id="ARBA00023268"/>
    </source>
</evidence>
<evidence type="ECO:0000256" key="15">
    <source>
        <dbReference type="ARBA" id="ARBA00023242"/>
    </source>
</evidence>
<evidence type="ECO:0000256" key="18">
    <source>
        <dbReference type="RuleBase" id="RU367041"/>
    </source>
</evidence>
<dbReference type="Gene3D" id="3.90.320.10">
    <property type="match status" value="1"/>
</dbReference>
<evidence type="ECO:0000256" key="5">
    <source>
        <dbReference type="ARBA" id="ARBA00022723"/>
    </source>
</evidence>
<evidence type="ECO:0000256" key="4">
    <source>
        <dbReference type="ARBA" id="ARBA00022705"/>
    </source>
</evidence>
<dbReference type="GO" id="GO:0005524">
    <property type="term" value="F:ATP binding"/>
    <property type="evidence" value="ECO:0007669"/>
    <property type="project" value="UniProtKB-UniRule"/>
</dbReference>
<gene>
    <name evidence="24" type="ORF">CLF_111855</name>
</gene>
<dbReference type="Pfam" id="PF13086">
    <property type="entry name" value="AAA_11"/>
    <property type="match status" value="2"/>
</dbReference>
<keyword evidence="13 18" id="KW-0238">DNA-binding</keyword>
<keyword evidence="6 18" id="KW-0547">Nucleotide-binding</keyword>
<evidence type="ECO:0000256" key="14">
    <source>
        <dbReference type="ARBA" id="ARBA00023204"/>
    </source>
</evidence>
<evidence type="ECO:0000259" key="23">
    <source>
        <dbReference type="Pfam" id="PF13087"/>
    </source>
</evidence>
<dbReference type="InterPro" id="IPR041677">
    <property type="entry name" value="DNA2/NAM7_AAA_11"/>
</dbReference>
<comment type="similarity">
    <text evidence="2 18">Belongs to the DNA2/NAM7 helicase family.</text>
</comment>
<evidence type="ECO:0000256" key="1">
    <source>
        <dbReference type="ARBA" id="ARBA00001966"/>
    </source>
</evidence>
<evidence type="ECO:0000256" key="3">
    <source>
        <dbReference type="ARBA" id="ARBA00022485"/>
    </source>
</evidence>
<comment type="function">
    <text evidence="18">Key enzyme involved in DNA replication and DNA repair. Involved in Okazaki fragments processing by cleaving long flaps that escape FEN1: flaps that are longer than 27 nucleotides are coated by replication protein A complex (RPA), leading to recruit DNA2 which cleaves the flap until it is too short to bind RPA and becomes a substrate for FEN1. Also involved in 5'-end resection of DNA during double-strand break (DSB) repair by mediating the cleavage of 5'-ssDNA.</text>
</comment>
<keyword evidence="3 18" id="KW-0004">4Fe-4S</keyword>
<keyword evidence="18" id="KW-0158">Chromosome</keyword>
<dbReference type="InterPro" id="IPR027417">
    <property type="entry name" value="P-loop_NTPase"/>
</dbReference>
<dbReference type="Pfam" id="PF08696">
    <property type="entry name" value="Dna2"/>
    <property type="match status" value="1"/>
</dbReference>
<dbReference type="GO" id="GO:0005737">
    <property type="term" value="C:cytoplasm"/>
    <property type="evidence" value="ECO:0007669"/>
    <property type="project" value="TreeGrafter"/>
</dbReference>
<evidence type="ECO:0000256" key="20">
    <source>
        <dbReference type="SAM" id="Phobius"/>
    </source>
</evidence>
<feature type="non-terminal residue" evidence="24">
    <location>
        <position position="1"/>
    </location>
</feature>
<name>G7YVF6_CLOSI</name>
<evidence type="ECO:0000256" key="7">
    <source>
        <dbReference type="ARBA" id="ARBA00022763"/>
    </source>
</evidence>
<comment type="cofactor">
    <cofactor evidence="1">
        <name>[4Fe-4S] cluster</name>
        <dbReference type="ChEBI" id="CHEBI:49883"/>
    </cofactor>
</comment>
<evidence type="ECO:0000256" key="17">
    <source>
        <dbReference type="ARBA" id="ARBA00047995"/>
    </source>
</evidence>
<evidence type="ECO:0000256" key="8">
    <source>
        <dbReference type="ARBA" id="ARBA00022801"/>
    </source>
</evidence>
<dbReference type="InterPro" id="IPR045055">
    <property type="entry name" value="DNA2/NAM7-like"/>
</dbReference>
<dbReference type="SUPFAM" id="SSF52540">
    <property type="entry name" value="P-loop containing nucleoside triphosphate hydrolases"/>
    <property type="match status" value="1"/>
</dbReference>
<evidence type="ECO:0000259" key="21">
    <source>
        <dbReference type="Pfam" id="PF08696"/>
    </source>
</evidence>
<dbReference type="InterPro" id="IPR041679">
    <property type="entry name" value="DNA2/NAM7-like_C"/>
</dbReference>
<dbReference type="GO" id="GO:0051539">
    <property type="term" value="F:4 iron, 4 sulfur cluster binding"/>
    <property type="evidence" value="ECO:0007669"/>
    <property type="project" value="UniProtKB-UniRule"/>
</dbReference>
<keyword evidence="25" id="KW-1185">Reference proteome</keyword>
<keyword evidence="20" id="KW-0812">Transmembrane</keyword>
<evidence type="ECO:0000259" key="22">
    <source>
        <dbReference type="Pfam" id="PF13086"/>
    </source>
</evidence>
<evidence type="ECO:0000256" key="11">
    <source>
        <dbReference type="ARBA" id="ARBA00023004"/>
    </source>
</evidence>
<evidence type="ECO:0000256" key="12">
    <source>
        <dbReference type="ARBA" id="ARBA00023014"/>
    </source>
</evidence>
<dbReference type="GO" id="GO:0006281">
    <property type="term" value="P:DNA repair"/>
    <property type="evidence" value="ECO:0007669"/>
    <property type="project" value="UniProtKB-KW"/>
</dbReference>
<dbReference type="GO" id="GO:0005694">
    <property type="term" value="C:chromosome"/>
    <property type="evidence" value="ECO:0007669"/>
    <property type="project" value="UniProtKB-SubCell"/>
</dbReference>
<proteinExistence type="inferred from homology"/>
<reference evidence="24" key="1">
    <citation type="journal article" date="2011" name="Genome Biol.">
        <title>The draft genome of the carcinogenic human liver fluke Clonorchis sinensis.</title>
        <authorList>
            <person name="Wang X."/>
            <person name="Chen W."/>
            <person name="Huang Y."/>
            <person name="Sun J."/>
            <person name="Men J."/>
            <person name="Liu H."/>
            <person name="Luo F."/>
            <person name="Guo L."/>
            <person name="Lv X."/>
            <person name="Deng C."/>
            <person name="Zhou C."/>
            <person name="Fan Y."/>
            <person name="Li X."/>
            <person name="Huang L."/>
            <person name="Hu Y."/>
            <person name="Liang C."/>
            <person name="Hu X."/>
            <person name="Xu J."/>
            <person name="Yu X."/>
        </authorList>
    </citation>
    <scope>NUCLEOTIDE SEQUENCE [LARGE SCALE GENOMIC DNA]</scope>
    <source>
        <strain evidence="24">Henan</strain>
    </source>
</reference>
<keyword evidence="20" id="KW-1133">Transmembrane helix</keyword>
<keyword evidence="14 18" id="KW-0234">DNA repair</keyword>
<keyword evidence="15 18" id="KW-0539">Nucleus</keyword>
<dbReference type="GO" id="GO:0017108">
    <property type="term" value="F:5'-flap endonuclease activity"/>
    <property type="evidence" value="ECO:0007669"/>
    <property type="project" value="UniProtKB-UniRule"/>
</dbReference>
<dbReference type="PANTHER" id="PTHR10887">
    <property type="entry name" value="DNA2/NAM7 HELICASE FAMILY"/>
    <property type="match status" value="1"/>
</dbReference>
<feature type="domain" description="DNA2/NAM7 helicase-like C-terminal" evidence="23">
    <location>
        <begin position="1214"/>
        <end position="1382"/>
    </location>
</feature>
<keyword evidence="9 18" id="KW-0347">Helicase</keyword>
<keyword evidence="20" id="KW-0472">Membrane</keyword>
<comment type="catalytic activity">
    <reaction evidence="17 18">
        <text>ATP + H2O = ADP + phosphate + H(+)</text>
        <dbReference type="Rhea" id="RHEA:13065"/>
        <dbReference type="ChEBI" id="CHEBI:15377"/>
        <dbReference type="ChEBI" id="CHEBI:15378"/>
        <dbReference type="ChEBI" id="CHEBI:30616"/>
        <dbReference type="ChEBI" id="CHEBI:43474"/>
        <dbReference type="ChEBI" id="CHEBI:456216"/>
        <dbReference type="EC" id="3.6.4.12"/>
    </reaction>
</comment>
<dbReference type="Pfam" id="PF13087">
    <property type="entry name" value="AAA_12"/>
    <property type="match status" value="1"/>
</dbReference>
<accession>G7YVF6</accession>
<evidence type="ECO:0000256" key="9">
    <source>
        <dbReference type="ARBA" id="ARBA00022806"/>
    </source>
</evidence>
<dbReference type="InterPro" id="IPR011604">
    <property type="entry name" value="PDDEXK-like_dom_sf"/>
</dbReference>
<dbReference type="EMBL" id="DF144455">
    <property type="protein sequence ID" value="GAA56936.1"/>
    <property type="molecule type" value="Genomic_DNA"/>
</dbReference>
<keyword evidence="4 18" id="KW-0235">DNA replication</keyword>
<organism evidence="24 25">
    <name type="scientific">Clonorchis sinensis</name>
    <name type="common">Chinese liver fluke</name>
    <dbReference type="NCBI Taxonomy" id="79923"/>
    <lineage>
        <taxon>Eukaryota</taxon>
        <taxon>Metazoa</taxon>
        <taxon>Spiralia</taxon>
        <taxon>Lophotrochozoa</taxon>
        <taxon>Platyhelminthes</taxon>
        <taxon>Trematoda</taxon>
        <taxon>Digenea</taxon>
        <taxon>Opisthorchiida</taxon>
        <taxon>Opisthorchiata</taxon>
        <taxon>Opisthorchiidae</taxon>
        <taxon>Clonorchis</taxon>
    </lineage>
</organism>
<dbReference type="GO" id="GO:0005634">
    <property type="term" value="C:nucleus"/>
    <property type="evidence" value="ECO:0007669"/>
    <property type="project" value="UniProtKB-SubCell"/>
</dbReference>
<feature type="domain" description="DNA2/NAM7 helicase helicase" evidence="22">
    <location>
        <begin position="1011"/>
        <end position="1112"/>
    </location>
</feature>
<comment type="subcellular location">
    <subcellularLocation>
        <location evidence="18">Nucleus</location>
    </subcellularLocation>
    <subcellularLocation>
        <location evidence="18">Chromosome</location>
    </subcellularLocation>
</comment>
<dbReference type="GO" id="GO:0033567">
    <property type="term" value="P:DNA replication, Okazaki fragment processing"/>
    <property type="evidence" value="ECO:0007669"/>
    <property type="project" value="UniProtKB-UniRule"/>
</dbReference>
<evidence type="ECO:0000256" key="13">
    <source>
        <dbReference type="ARBA" id="ARBA00023125"/>
    </source>
</evidence>